<organism evidence="1 2">
    <name type="scientific">Ancylostoma ceylanicum</name>
    <dbReference type="NCBI Taxonomy" id="53326"/>
    <lineage>
        <taxon>Eukaryota</taxon>
        <taxon>Metazoa</taxon>
        <taxon>Ecdysozoa</taxon>
        <taxon>Nematoda</taxon>
        <taxon>Chromadorea</taxon>
        <taxon>Rhabditida</taxon>
        <taxon>Rhabditina</taxon>
        <taxon>Rhabditomorpha</taxon>
        <taxon>Strongyloidea</taxon>
        <taxon>Ancylostomatidae</taxon>
        <taxon>Ancylostomatinae</taxon>
        <taxon>Ancylostoma</taxon>
    </lineage>
</organism>
<dbReference type="EMBL" id="JARK01001353">
    <property type="protein sequence ID" value="EYC22612.1"/>
    <property type="molecule type" value="Genomic_DNA"/>
</dbReference>
<accession>A0A016V6J7</accession>
<dbReference type="Gene3D" id="3.30.420.10">
    <property type="entry name" value="Ribonuclease H-like superfamily/Ribonuclease H"/>
    <property type="match status" value="1"/>
</dbReference>
<keyword evidence="2" id="KW-1185">Reference proteome</keyword>
<gene>
    <name evidence="1" type="primary">Acey_s0017.g3455</name>
    <name evidence="1" type="ORF">Y032_0017g3455</name>
</gene>
<dbReference type="GO" id="GO:0003676">
    <property type="term" value="F:nucleic acid binding"/>
    <property type="evidence" value="ECO:0007669"/>
    <property type="project" value="InterPro"/>
</dbReference>
<dbReference type="InterPro" id="IPR001888">
    <property type="entry name" value="Transposase_1"/>
</dbReference>
<dbReference type="InterPro" id="IPR036397">
    <property type="entry name" value="RNaseH_sf"/>
</dbReference>
<reference evidence="2" key="1">
    <citation type="journal article" date="2015" name="Nat. Genet.">
        <title>The genome and transcriptome of the zoonotic hookworm Ancylostoma ceylanicum identify infection-specific gene families.</title>
        <authorList>
            <person name="Schwarz E.M."/>
            <person name="Hu Y."/>
            <person name="Antoshechkin I."/>
            <person name="Miller M.M."/>
            <person name="Sternberg P.W."/>
            <person name="Aroian R.V."/>
        </authorList>
    </citation>
    <scope>NUCLEOTIDE SEQUENCE</scope>
    <source>
        <strain evidence="2">HY135</strain>
    </source>
</reference>
<dbReference type="Proteomes" id="UP000024635">
    <property type="component" value="Unassembled WGS sequence"/>
</dbReference>
<proteinExistence type="predicted"/>
<name>A0A016V6J7_9BILA</name>
<comment type="caution">
    <text evidence="1">The sequence shown here is derived from an EMBL/GenBank/DDBJ whole genome shotgun (WGS) entry which is preliminary data.</text>
</comment>
<evidence type="ECO:0000313" key="1">
    <source>
        <dbReference type="EMBL" id="EYC22612.1"/>
    </source>
</evidence>
<sequence length="85" mass="9832">MKSIFTVDMKSCLYVNTKSSPPWVDKDEQHEPQSKVGHHPLMVMISAWCDCKGIIHCQKPHDFGWEVLTSPREERAMMKMTWIAG</sequence>
<evidence type="ECO:0000313" key="2">
    <source>
        <dbReference type="Proteomes" id="UP000024635"/>
    </source>
</evidence>
<dbReference type="AlphaFoldDB" id="A0A016V6J7"/>
<dbReference type="Pfam" id="PF01359">
    <property type="entry name" value="Transposase_1"/>
    <property type="match status" value="1"/>
</dbReference>
<protein>
    <submittedName>
        <fullName evidence="1">Uncharacterized protein</fullName>
    </submittedName>
</protein>